<evidence type="ECO:0000256" key="4">
    <source>
        <dbReference type="ARBA" id="ARBA00022525"/>
    </source>
</evidence>
<dbReference type="AlphaFoldDB" id="A0A6B9KLQ3"/>
<sequence length="84" mass="9241">MKHILLFVLVIVFVVAVNAEKNARENEVEVPFVKERKCAGWSEDCARNVLAEATPCCDSCVICQCNAIGQSCTCSRTRLSCSTK</sequence>
<keyword evidence="4" id="KW-0964">Secreted</keyword>
<evidence type="ECO:0000256" key="3">
    <source>
        <dbReference type="ARBA" id="ARBA00005757"/>
    </source>
</evidence>
<evidence type="ECO:0000256" key="7">
    <source>
        <dbReference type="SAM" id="SignalP"/>
    </source>
</evidence>
<evidence type="ECO:0000256" key="6">
    <source>
        <dbReference type="ARBA" id="ARBA00023157"/>
    </source>
</evidence>
<keyword evidence="7" id="KW-0732">Signal</keyword>
<evidence type="ECO:0000313" key="8">
    <source>
        <dbReference type="EMBL" id="QHA25186.1"/>
    </source>
</evidence>
<dbReference type="Pfam" id="PF02819">
    <property type="entry name" value="Toxin_9"/>
    <property type="match status" value="1"/>
</dbReference>
<comment type="similarity">
    <text evidence="3">Belongs to the neurotoxin 02 (plectoxin) family. 02 (plectoxin) subfamily.</text>
</comment>
<protein>
    <submittedName>
        <fullName evidence="8">Venom gland peptide U8-PHTX-Pmx1b</fullName>
    </submittedName>
</protein>
<evidence type="ECO:0000256" key="1">
    <source>
        <dbReference type="ARBA" id="ARBA00002245"/>
    </source>
</evidence>
<keyword evidence="5" id="KW-0528">Neurotoxin</keyword>
<comment type="subcellular location">
    <subcellularLocation>
        <location evidence="2">Secreted</location>
    </subcellularLocation>
</comment>
<dbReference type="GO" id="GO:0008200">
    <property type="term" value="F:ion channel inhibitor activity"/>
    <property type="evidence" value="ECO:0007669"/>
    <property type="project" value="InterPro"/>
</dbReference>
<dbReference type="GO" id="GO:0005576">
    <property type="term" value="C:extracellular region"/>
    <property type="evidence" value="ECO:0007669"/>
    <property type="project" value="UniProtKB-SubCell"/>
</dbReference>
<evidence type="ECO:0000256" key="5">
    <source>
        <dbReference type="ARBA" id="ARBA00022699"/>
    </source>
</evidence>
<reference evidence="8" key="1">
    <citation type="submission" date="2019-05" db="EMBL/GenBank/DDBJ databases">
        <title>Not so dangerous after all? Venom composition and potency of the pholcid (daddy long-leg) spider Physocyclus mexicanus.</title>
        <authorList>
            <person name="Zobel-Thropp P.A."/>
            <person name="Mullins J."/>
            <person name="Kristensen C."/>
            <person name="Kronmiller B.A."/>
            <person name="David C.L."/>
            <person name="Breci L.A."/>
            <person name="Binford G.J."/>
        </authorList>
    </citation>
    <scope>NUCLEOTIDE SEQUENCE</scope>
    <source>
        <tissue evidence="8">Venom gland</tissue>
    </source>
</reference>
<dbReference type="EMBL" id="MN004909">
    <property type="protein sequence ID" value="QHA25186.1"/>
    <property type="molecule type" value="mRNA"/>
</dbReference>
<feature type="chain" id="PRO_5025462050" evidence="7">
    <location>
        <begin position="20"/>
        <end position="84"/>
    </location>
</feature>
<proteinExistence type="evidence at transcript level"/>
<feature type="signal peptide" evidence="7">
    <location>
        <begin position="1"/>
        <end position="19"/>
    </location>
</feature>
<organism evidence="8">
    <name type="scientific">Periegops suteri</name>
    <dbReference type="NCBI Taxonomy" id="440353"/>
    <lineage>
        <taxon>Eukaryota</taxon>
        <taxon>Metazoa</taxon>
        <taxon>Ecdysozoa</taxon>
        <taxon>Arthropoda</taxon>
        <taxon>Chelicerata</taxon>
        <taxon>Arachnida</taxon>
        <taxon>Araneae</taxon>
        <taxon>Araneomorphae</taxon>
        <taxon>Haplogynae</taxon>
        <taxon>Scytodoidea</taxon>
        <taxon>Periegopidae</taxon>
        <taxon>Periegops</taxon>
    </lineage>
</organism>
<accession>A0A6B9KLQ3</accession>
<keyword evidence="5" id="KW-0800">Toxin</keyword>
<name>A0A6B9KLQ3_9ARAC</name>
<keyword evidence="6" id="KW-1015">Disulfide bond</keyword>
<evidence type="ECO:0000256" key="2">
    <source>
        <dbReference type="ARBA" id="ARBA00004613"/>
    </source>
</evidence>
<comment type="function">
    <text evidence="1">Potent toxin that may paralyze and/or kill insect pests such as H.virescens (lepidoptera), S.exigua (beet armyworm) and M.sexta (tobacco hornworm).</text>
</comment>
<dbReference type="InterPro" id="IPR004169">
    <property type="entry name" value="Spidertoxin"/>
</dbReference>